<evidence type="ECO:0000256" key="3">
    <source>
        <dbReference type="ARBA" id="ARBA00022576"/>
    </source>
</evidence>
<dbReference type="Gene3D" id="3.30.70.1400">
    <property type="entry name" value="Aminomethyltransferase beta-barrel domains"/>
    <property type="match status" value="1"/>
</dbReference>
<dbReference type="GO" id="GO:0008483">
    <property type="term" value="F:transaminase activity"/>
    <property type="evidence" value="ECO:0007669"/>
    <property type="project" value="UniProtKB-KW"/>
</dbReference>
<sequence length="235" mass="25877">MLGVLLRFSQLKQTPLSAFHKDVLKARMVGFAGYSMPVEYKEISGGGMAEHKHVRSHAGLFDVSHMGVLKITGSDRISFLNSIVVADINTLKPGQATLSLIMNEKGGIVDDTIITNYTDHISMVINAGCKDKDIEFMKKHLGKLNVNIEYLADWGLLALQGPSAASVLQKFISEDLSKVKFMNGFYSKIKDISSDVLITRCGYTGEDGFEITIKPEKTVELAELLLKNPEVKPID</sequence>
<evidence type="ECO:0000256" key="2">
    <source>
        <dbReference type="ARBA" id="ARBA00012616"/>
    </source>
</evidence>
<keyword evidence="3" id="KW-0032">Aminotransferase</keyword>
<dbReference type="Pfam" id="PF01571">
    <property type="entry name" value="GCV_T"/>
    <property type="match status" value="1"/>
</dbReference>
<dbReference type="EMBL" id="MPUH01000003">
    <property type="protein sequence ID" value="OMJ96133.1"/>
    <property type="molecule type" value="Genomic_DNA"/>
</dbReference>
<evidence type="ECO:0000259" key="7">
    <source>
        <dbReference type="Pfam" id="PF01571"/>
    </source>
</evidence>
<evidence type="ECO:0000256" key="6">
    <source>
        <dbReference type="ARBA" id="ARBA00047665"/>
    </source>
</evidence>
<dbReference type="EC" id="2.1.2.10" evidence="2"/>
<gene>
    <name evidence="8" type="ORF">SteCoe_310</name>
</gene>
<keyword evidence="9" id="KW-1185">Reference proteome</keyword>
<dbReference type="Gene3D" id="3.30.1360.120">
    <property type="entry name" value="Probable tRNA modification gtpase trme, domain 1"/>
    <property type="match status" value="1"/>
</dbReference>
<name>A0A1R2D4G7_9CILI</name>
<accession>A0A1R2D4G7</accession>
<proteinExistence type="inferred from homology"/>
<organism evidence="8 9">
    <name type="scientific">Stentor coeruleus</name>
    <dbReference type="NCBI Taxonomy" id="5963"/>
    <lineage>
        <taxon>Eukaryota</taxon>
        <taxon>Sar</taxon>
        <taxon>Alveolata</taxon>
        <taxon>Ciliophora</taxon>
        <taxon>Postciliodesmatophora</taxon>
        <taxon>Heterotrichea</taxon>
        <taxon>Heterotrichida</taxon>
        <taxon>Stentoridae</taxon>
        <taxon>Stentor</taxon>
    </lineage>
</organism>
<evidence type="ECO:0000313" key="9">
    <source>
        <dbReference type="Proteomes" id="UP000187209"/>
    </source>
</evidence>
<dbReference type="PANTHER" id="PTHR43757:SF2">
    <property type="entry name" value="AMINOMETHYLTRANSFERASE, MITOCHONDRIAL"/>
    <property type="match status" value="1"/>
</dbReference>
<dbReference type="GO" id="GO:0004047">
    <property type="term" value="F:aminomethyltransferase activity"/>
    <property type="evidence" value="ECO:0007669"/>
    <property type="project" value="UniProtKB-EC"/>
</dbReference>
<evidence type="ECO:0000313" key="8">
    <source>
        <dbReference type="EMBL" id="OMJ96133.1"/>
    </source>
</evidence>
<feature type="domain" description="GCVT N-terminal" evidence="7">
    <location>
        <begin position="24"/>
        <end position="228"/>
    </location>
</feature>
<comment type="similarity">
    <text evidence="1">Belongs to the GcvT family.</text>
</comment>
<protein>
    <recommendedName>
        <fullName evidence="2">aminomethyltransferase</fullName>
        <ecNumber evidence="2">2.1.2.10</ecNumber>
    </recommendedName>
    <alternativeName>
        <fullName evidence="5">Glycine cleavage system T protein</fullName>
    </alternativeName>
</protein>
<dbReference type="GO" id="GO:0005739">
    <property type="term" value="C:mitochondrion"/>
    <property type="evidence" value="ECO:0007669"/>
    <property type="project" value="TreeGrafter"/>
</dbReference>
<evidence type="ECO:0000256" key="5">
    <source>
        <dbReference type="ARBA" id="ARBA00031395"/>
    </source>
</evidence>
<dbReference type="PANTHER" id="PTHR43757">
    <property type="entry name" value="AMINOMETHYLTRANSFERASE"/>
    <property type="match status" value="1"/>
</dbReference>
<dbReference type="InterPro" id="IPR006222">
    <property type="entry name" value="GCVT_N"/>
</dbReference>
<dbReference type="SUPFAM" id="SSF103025">
    <property type="entry name" value="Folate-binding domain"/>
    <property type="match status" value="1"/>
</dbReference>
<dbReference type="FunFam" id="3.30.70.1400:FF:000001">
    <property type="entry name" value="Aminomethyltransferase"/>
    <property type="match status" value="1"/>
</dbReference>
<reference evidence="8 9" key="1">
    <citation type="submission" date="2016-11" db="EMBL/GenBank/DDBJ databases">
        <title>The macronuclear genome of Stentor coeruleus: a giant cell with tiny introns.</title>
        <authorList>
            <person name="Slabodnick M."/>
            <person name="Ruby J.G."/>
            <person name="Reiff S.B."/>
            <person name="Swart E.C."/>
            <person name="Gosai S."/>
            <person name="Prabakaran S."/>
            <person name="Witkowska E."/>
            <person name="Larue G.E."/>
            <person name="Fisher S."/>
            <person name="Freeman R.M."/>
            <person name="Gunawardena J."/>
            <person name="Chu W."/>
            <person name="Stover N.A."/>
            <person name="Gregory B.D."/>
            <person name="Nowacki M."/>
            <person name="Derisi J."/>
            <person name="Roy S.W."/>
            <person name="Marshall W.F."/>
            <person name="Sood P."/>
        </authorList>
    </citation>
    <scope>NUCLEOTIDE SEQUENCE [LARGE SCALE GENOMIC DNA]</scope>
    <source>
        <strain evidence="8">WM001</strain>
    </source>
</reference>
<evidence type="ECO:0000256" key="4">
    <source>
        <dbReference type="ARBA" id="ARBA00022679"/>
    </source>
</evidence>
<dbReference type="OrthoDB" id="10263536at2759"/>
<keyword evidence="4" id="KW-0808">Transferase</keyword>
<comment type="caution">
    <text evidence="8">The sequence shown here is derived from an EMBL/GenBank/DDBJ whole genome shotgun (WGS) entry which is preliminary data.</text>
</comment>
<comment type="catalytic activity">
    <reaction evidence="6">
        <text>N(6)-[(R)-S(8)-aminomethyldihydrolipoyl]-L-lysyl-[protein] + (6S)-5,6,7,8-tetrahydrofolate = N(6)-[(R)-dihydrolipoyl]-L-lysyl-[protein] + (6R)-5,10-methylene-5,6,7,8-tetrahydrofolate + NH4(+)</text>
        <dbReference type="Rhea" id="RHEA:16945"/>
        <dbReference type="Rhea" id="RHEA-COMP:10475"/>
        <dbReference type="Rhea" id="RHEA-COMP:10492"/>
        <dbReference type="ChEBI" id="CHEBI:15636"/>
        <dbReference type="ChEBI" id="CHEBI:28938"/>
        <dbReference type="ChEBI" id="CHEBI:57453"/>
        <dbReference type="ChEBI" id="CHEBI:83100"/>
        <dbReference type="ChEBI" id="CHEBI:83143"/>
        <dbReference type="EC" id="2.1.2.10"/>
    </reaction>
</comment>
<evidence type="ECO:0000256" key="1">
    <source>
        <dbReference type="ARBA" id="ARBA00008609"/>
    </source>
</evidence>
<dbReference type="InterPro" id="IPR028896">
    <property type="entry name" value="GcvT/YgfZ/DmdA"/>
</dbReference>
<dbReference type="AlphaFoldDB" id="A0A1R2D4G7"/>
<dbReference type="Proteomes" id="UP000187209">
    <property type="component" value="Unassembled WGS sequence"/>
</dbReference>
<dbReference type="InterPro" id="IPR027266">
    <property type="entry name" value="TrmE/GcvT-like"/>
</dbReference>